<name>A0ABX2RNF2_9ACTN</name>
<dbReference type="PANTHER" id="PTHR43329">
    <property type="entry name" value="EPOXIDE HYDROLASE"/>
    <property type="match status" value="1"/>
</dbReference>
<evidence type="ECO:0000259" key="3">
    <source>
        <dbReference type="Pfam" id="PF00561"/>
    </source>
</evidence>
<dbReference type="Proteomes" id="UP000631553">
    <property type="component" value="Unassembled WGS sequence"/>
</dbReference>
<dbReference type="Gene3D" id="3.40.50.1820">
    <property type="entry name" value="alpha/beta hydrolase"/>
    <property type="match status" value="1"/>
</dbReference>
<evidence type="ECO:0000256" key="2">
    <source>
        <dbReference type="SAM" id="MobiDB-lite"/>
    </source>
</evidence>
<comment type="caution">
    <text evidence="4">The sequence shown here is derived from an EMBL/GenBank/DDBJ whole genome shotgun (WGS) entry which is preliminary data.</text>
</comment>
<protein>
    <submittedName>
        <fullName evidence="4">Pimeloyl-ACP methyl ester carboxylesterase</fullName>
    </submittedName>
</protein>
<keyword evidence="1" id="KW-0378">Hydrolase</keyword>
<feature type="domain" description="AB hydrolase-1" evidence="3">
    <location>
        <begin position="52"/>
        <end position="295"/>
    </location>
</feature>
<sequence length="320" mass="34671">MSSSSPQYPVPEGPGSVAQAPQLPAGFTDTFSGRYVDANGVRLHAVIGGDGPPLLLVHGWPESWYAWRLLMPTLARDFQVIAVDQRGMGLSEKPQDGYDTGTQANDLVALMDALGHQRFAVVGHDTGFAISYALAADHPDRVDRAVLAEIPGSPGTAPSPPLFVPGPLNDRLWHLSFNRLDTVNEQLVQGREDVFFRWEFEAAARKLPDEVINYYVGLLSQPDSLRGSFGWYRALDRTIEQDQQRKTRKLAMPVLAIGGAASFGDHVPHNVQLVADDVQSLVIPGAGHFVAEEAPDEMLAALTAFLAPYREVQAAGGAKP</sequence>
<evidence type="ECO:0000313" key="5">
    <source>
        <dbReference type="Proteomes" id="UP000631553"/>
    </source>
</evidence>
<organism evidence="4 5">
    <name type="scientific">Micromonospora purpureochromogenes</name>
    <dbReference type="NCBI Taxonomy" id="47872"/>
    <lineage>
        <taxon>Bacteria</taxon>
        <taxon>Bacillati</taxon>
        <taxon>Actinomycetota</taxon>
        <taxon>Actinomycetes</taxon>
        <taxon>Micromonosporales</taxon>
        <taxon>Micromonosporaceae</taxon>
        <taxon>Micromonospora</taxon>
    </lineage>
</organism>
<proteinExistence type="predicted"/>
<dbReference type="EMBL" id="JACCCQ010000001">
    <property type="protein sequence ID" value="NYF58069.1"/>
    <property type="molecule type" value="Genomic_DNA"/>
</dbReference>
<accession>A0ABX2RNF2</accession>
<dbReference type="RefSeq" id="WP_179804025.1">
    <property type="nucleotide sequence ID" value="NZ_JACCCQ010000001.1"/>
</dbReference>
<reference evidence="4 5" key="1">
    <citation type="submission" date="2020-07" db="EMBL/GenBank/DDBJ databases">
        <title>Sequencing the genomes of 1000 actinobacteria strains.</title>
        <authorList>
            <person name="Klenk H.-P."/>
        </authorList>
    </citation>
    <scope>NUCLEOTIDE SEQUENCE [LARGE SCALE GENOMIC DNA]</scope>
    <source>
        <strain evidence="4 5">DSM 43814</strain>
    </source>
</reference>
<dbReference type="SUPFAM" id="SSF53474">
    <property type="entry name" value="alpha/beta-Hydrolases"/>
    <property type="match status" value="1"/>
</dbReference>
<dbReference type="InterPro" id="IPR000073">
    <property type="entry name" value="AB_hydrolase_1"/>
</dbReference>
<dbReference type="PRINTS" id="PR00111">
    <property type="entry name" value="ABHYDROLASE"/>
</dbReference>
<evidence type="ECO:0000313" key="4">
    <source>
        <dbReference type="EMBL" id="NYF58069.1"/>
    </source>
</evidence>
<dbReference type="InterPro" id="IPR029058">
    <property type="entry name" value="AB_hydrolase_fold"/>
</dbReference>
<dbReference type="InterPro" id="IPR000639">
    <property type="entry name" value="Epox_hydrolase-like"/>
</dbReference>
<feature type="region of interest" description="Disordered" evidence="2">
    <location>
        <begin position="1"/>
        <end position="23"/>
    </location>
</feature>
<keyword evidence="5" id="KW-1185">Reference proteome</keyword>
<gene>
    <name evidence="4" type="ORF">HDA35_003900</name>
</gene>
<dbReference type="Pfam" id="PF00561">
    <property type="entry name" value="Abhydrolase_1"/>
    <property type="match status" value="1"/>
</dbReference>
<dbReference type="PRINTS" id="PR00412">
    <property type="entry name" value="EPOXHYDRLASE"/>
</dbReference>
<evidence type="ECO:0000256" key="1">
    <source>
        <dbReference type="ARBA" id="ARBA00022801"/>
    </source>
</evidence>